<evidence type="ECO:0000256" key="4">
    <source>
        <dbReference type="ARBA" id="ARBA00022729"/>
    </source>
</evidence>
<dbReference type="InterPro" id="IPR031330">
    <property type="entry name" value="Gly_Hdrlase_35_cat"/>
</dbReference>
<dbReference type="Pfam" id="PF13363">
    <property type="entry name" value="BetaGal_dom3"/>
    <property type="match status" value="1"/>
</dbReference>
<dbReference type="EC" id="3.2.1.23" evidence="3"/>
<evidence type="ECO:0000256" key="2">
    <source>
        <dbReference type="ARBA" id="ARBA00009809"/>
    </source>
</evidence>
<evidence type="ECO:0000256" key="9">
    <source>
        <dbReference type="SAM" id="Phobius"/>
    </source>
</evidence>
<keyword evidence="5 11" id="KW-0378">Hydrolase</keyword>
<evidence type="ECO:0000256" key="5">
    <source>
        <dbReference type="ARBA" id="ARBA00022801"/>
    </source>
</evidence>
<evidence type="ECO:0000256" key="8">
    <source>
        <dbReference type="RuleBase" id="RU003679"/>
    </source>
</evidence>
<keyword evidence="6" id="KW-0325">Glycoprotein</keyword>
<dbReference type="AlphaFoldDB" id="A0A9P5MPN5"/>
<evidence type="ECO:0000256" key="1">
    <source>
        <dbReference type="ARBA" id="ARBA00001412"/>
    </source>
</evidence>
<dbReference type="InterPro" id="IPR025300">
    <property type="entry name" value="BetaGal_jelly_roll_dom"/>
</dbReference>
<dbReference type="Gene3D" id="2.60.390.10">
    <property type="entry name" value="Beta-galactosidase, domain 3"/>
    <property type="match status" value="1"/>
</dbReference>
<proteinExistence type="inferred from homology"/>
<reference evidence="11" key="2">
    <citation type="journal article" date="2020" name="Nat. Commun.">
        <title>Large-scale genome sequencing of mycorrhizal fungi provides insights into the early evolution of symbiotic traits.</title>
        <authorList>
            <person name="Miyauchi S."/>
            <person name="Kiss E."/>
            <person name="Kuo A."/>
            <person name="Drula E."/>
            <person name="Kohler A."/>
            <person name="Sanchez-Garcia M."/>
            <person name="Morin E."/>
            <person name="Andreopoulos B."/>
            <person name="Barry K.W."/>
            <person name="Bonito G."/>
            <person name="Buee M."/>
            <person name="Carver A."/>
            <person name="Chen C."/>
            <person name="Cichocki N."/>
            <person name="Clum A."/>
            <person name="Culley D."/>
            <person name="Crous P.W."/>
            <person name="Fauchery L."/>
            <person name="Girlanda M."/>
            <person name="Hayes R.D."/>
            <person name="Keri Z."/>
            <person name="LaButti K."/>
            <person name="Lipzen A."/>
            <person name="Lombard V."/>
            <person name="Magnuson J."/>
            <person name="Maillard F."/>
            <person name="Murat C."/>
            <person name="Nolan M."/>
            <person name="Ohm R.A."/>
            <person name="Pangilinan J."/>
            <person name="Pereira M.F."/>
            <person name="Perotto S."/>
            <person name="Peter M."/>
            <person name="Pfister S."/>
            <person name="Riley R."/>
            <person name="Sitrit Y."/>
            <person name="Stielow J.B."/>
            <person name="Szollosi G."/>
            <person name="Zifcakova L."/>
            <person name="Stursova M."/>
            <person name="Spatafora J.W."/>
            <person name="Tedersoo L."/>
            <person name="Vaario L.M."/>
            <person name="Yamada A."/>
            <person name="Yan M."/>
            <person name="Wang P."/>
            <person name="Xu J."/>
            <person name="Bruns T."/>
            <person name="Baldrian P."/>
            <person name="Vilgalys R."/>
            <person name="Dunand C."/>
            <person name="Henrissat B."/>
            <person name="Grigoriev I.V."/>
            <person name="Hibbett D."/>
            <person name="Nagy L.G."/>
            <person name="Martin F.M."/>
        </authorList>
    </citation>
    <scope>NUCLEOTIDE SEQUENCE</scope>
    <source>
        <strain evidence="11">Prilba</strain>
    </source>
</reference>
<evidence type="ECO:0000256" key="3">
    <source>
        <dbReference type="ARBA" id="ARBA00012756"/>
    </source>
</evidence>
<dbReference type="FunFam" id="3.20.20.80:FF:000040">
    <property type="entry name" value="Beta-galactosidase A"/>
    <property type="match status" value="1"/>
</dbReference>
<dbReference type="InterPro" id="IPR001944">
    <property type="entry name" value="Glycoside_Hdrlase_35"/>
</dbReference>
<accession>A0A9P5MPN5</accession>
<evidence type="ECO:0000313" key="11">
    <source>
        <dbReference type="EMBL" id="KAF8465193.1"/>
    </source>
</evidence>
<dbReference type="Proteomes" id="UP000759537">
    <property type="component" value="Unassembled WGS sequence"/>
</dbReference>
<organism evidence="11 12">
    <name type="scientific">Russula ochroleuca</name>
    <dbReference type="NCBI Taxonomy" id="152965"/>
    <lineage>
        <taxon>Eukaryota</taxon>
        <taxon>Fungi</taxon>
        <taxon>Dikarya</taxon>
        <taxon>Basidiomycota</taxon>
        <taxon>Agaricomycotina</taxon>
        <taxon>Agaricomycetes</taxon>
        <taxon>Russulales</taxon>
        <taxon>Russulaceae</taxon>
        <taxon>Russula</taxon>
    </lineage>
</organism>
<reference evidence="11" key="1">
    <citation type="submission" date="2019-10" db="EMBL/GenBank/DDBJ databases">
        <authorList>
            <consortium name="DOE Joint Genome Institute"/>
            <person name="Kuo A."/>
            <person name="Miyauchi S."/>
            <person name="Kiss E."/>
            <person name="Drula E."/>
            <person name="Kohler A."/>
            <person name="Sanchez-Garcia M."/>
            <person name="Andreopoulos B."/>
            <person name="Barry K.W."/>
            <person name="Bonito G."/>
            <person name="Buee M."/>
            <person name="Carver A."/>
            <person name="Chen C."/>
            <person name="Cichocki N."/>
            <person name="Clum A."/>
            <person name="Culley D."/>
            <person name="Crous P.W."/>
            <person name="Fauchery L."/>
            <person name="Girlanda M."/>
            <person name="Hayes R."/>
            <person name="Keri Z."/>
            <person name="LaButti K."/>
            <person name="Lipzen A."/>
            <person name="Lombard V."/>
            <person name="Magnuson J."/>
            <person name="Maillard F."/>
            <person name="Morin E."/>
            <person name="Murat C."/>
            <person name="Nolan M."/>
            <person name="Ohm R."/>
            <person name="Pangilinan J."/>
            <person name="Pereira M."/>
            <person name="Perotto S."/>
            <person name="Peter M."/>
            <person name="Riley R."/>
            <person name="Sitrit Y."/>
            <person name="Stielow B."/>
            <person name="Szollosi G."/>
            <person name="Zifcakova L."/>
            <person name="Stursova M."/>
            <person name="Spatafora J.W."/>
            <person name="Tedersoo L."/>
            <person name="Vaario L.-M."/>
            <person name="Yamada A."/>
            <person name="Yan M."/>
            <person name="Wang P."/>
            <person name="Xu J."/>
            <person name="Bruns T."/>
            <person name="Baldrian P."/>
            <person name="Vilgalys R."/>
            <person name="Henrissat B."/>
            <person name="Grigoriev I.V."/>
            <person name="Hibbett D."/>
            <person name="Nagy L.G."/>
            <person name="Martin F.M."/>
        </authorList>
    </citation>
    <scope>NUCLEOTIDE SEQUENCE</scope>
    <source>
        <strain evidence="11">Prilba</strain>
    </source>
</reference>
<keyword evidence="9" id="KW-0812">Transmembrane</keyword>
<name>A0A9P5MPN5_9AGAM</name>
<comment type="similarity">
    <text evidence="2 8">Belongs to the glycosyl hydrolase 35 family.</text>
</comment>
<dbReference type="Pfam" id="PF01301">
    <property type="entry name" value="Glyco_hydro_35"/>
    <property type="match status" value="1"/>
</dbReference>
<keyword evidence="9" id="KW-0472">Membrane</keyword>
<keyword evidence="12" id="KW-1185">Reference proteome</keyword>
<dbReference type="Pfam" id="PF10435">
    <property type="entry name" value="BetaGal_dom2"/>
    <property type="match status" value="1"/>
</dbReference>
<dbReference type="OrthoDB" id="1657402at2759"/>
<dbReference type="InterPro" id="IPR025972">
    <property type="entry name" value="BetaGal_dom3"/>
</dbReference>
<dbReference type="PANTHER" id="PTHR23421">
    <property type="entry name" value="BETA-GALACTOSIDASE RELATED"/>
    <property type="match status" value="1"/>
</dbReference>
<evidence type="ECO:0000313" key="12">
    <source>
        <dbReference type="Proteomes" id="UP000759537"/>
    </source>
</evidence>
<dbReference type="InterPro" id="IPR017853">
    <property type="entry name" value="GH"/>
</dbReference>
<dbReference type="PRINTS" id="PR00742">
    <property type="entry name" value="GLHYDRLASE35"/>
</dbReference>
<dbReference type="SUPFAM" id="SSF51011">
    <property type="entry name" value="Glycosyl hydrolase domain"/>
    <property type="match status" value="1"/>
</dbReference>
<keyword evidence="9" id="KW-1133">Transmembrane helix</keyword>
<dbReference type="GO" id="GO:0005975">
    <property type="term" value="P:carbohydrate metabolic process"/>
    <property type="evidence" value="ECO:0007669"/>
    <property type="project" value="InterPro"/>
</dbReference>
<dbReference type="Gene3D" id="2.60.120.260">
    <property type="entry name" value="Galactose-binding domain-like"/>
    <property type="match status" value="2"/>
</dbReference>
<dbReference type="InterPro" id="IPR036833">
    <property type="entry name" value="BetaGal_dom3_sf"/>
</dbReference>
<feature type="domain" description="Beta-galactosidase" evidence="10">
    <location>
        <begin position="457"/>
        <end position="625"/>
    </location>
</feature>
<comment type="catalytic activity">
    <reaction evidence="1">
        <text>Hydrolysis of terminal non-reducing beta-D-galactose residues in beta-D-galactosides.</text>
        <dbReference type="EC" id="3.2.1.23"/>
    </reaction>
</comment>
<evidence type="ECO:0000256" key="7">
    <source>
        <dbReference type="ARBA" id="ARBA00023295"/>
    </source>
</evidence>
<dbReference type="InterPro" id="IPR037110">
    <property type="entry name" value="Betagal_dom2_sf"/>
</dbReference>
<dbReference type="Gene3D" id="2.102.20.10">
    <property type="entry name" value="Beta-galactosidase, domain 2"/>
    <property type="match status" value="1"/>
</dbReference>
<gene>
    <name evidence="11" type="ORF">DFH94DRAFT_783471</name>
</gene>
<dbReference type="SMART" id="SM01029">
    <property type="entry name" value="BetaGal_dom2"/>
    <property type="match status" value="1"/>
</dbReference>
<comment type="caution">
    <text evidence="11">The sequence shown here is derived from an EMBL/GenBank/DDBJ whole genome shotgun (WGS) entry which is preliminary data.</text>
</comment>
<dbReference type="Pfam" id="PF13364">
    <property type="entry name" value="BetaGal_ABD2"/>
    <property type="match status" value="2"/>
</dbReference>
<dbReference type="SUPFAM" id="SSF117100">
    <property type="entry name" value="Beta-galactosidase LacA, domain 3"/>
    <property type="match status" value="1"/>
</dbReference>
<feature type="transmembrane region" description="Helical" evidence="9">
    <location>
        <begin position="52"/>
        <end position="73"/>
    </location>
</feature>
<dbReference type="SUPFAM" id="SSF49785">
    <property type="entry name" value="Galactose-binding domain-like"/>
    <property type="match status" value="2"/>
</dbReference>
<dbReference type="InterPro" id="IPR008979">
    <property type="entry name" value="Galactose-bd-like_sf"/>
</dbReference>
<sequence length="1067" mass="116155">MPVQQLHDNQKSEPYTRNKLDISGTATQSCSHCDEAAAIHDHPVVPRQKRSWLPILVLVSISFGFISLFPRALPSWPRPFLIPYFSDATVEILSDTTLLTPTSPAFSSNGRTDQVQWDNYTLILHGQRVLIYSGEFHSFRLPVPSLWLDILQKVKAAGLNAVSVYTHWGLLNPAPGNVDFDSFRALQPLFDAALTAGVWVILRPGPYINAETTAGGIAHWVTSQTKGALRTNATDFHDAWQDYIQGIIAQTVPNQFTEGGPVIAIQVDNEYFQSGFGNAQYFDELEAAYHGSSIVVPLTYNDPGEGRNFVNGTGAVDIYGLDSYPQRFDCSHPELWNPVVTNYHEYHEDTNPSQPFYVPEFQGGSFDAWGPTAPGYASCREMTGPNFQSVFNRQLWASNAKLMNFYMFYGGTSWGGLPFPGVYTSYDYGAPLEESRQITSKFTELKYQGLFLRSSPEFLKTNRIGNSTSGSCEVSNPAAFVTLLKNLDTGTSFWIARQENSSSTAQTAFNLSVTTSAGTISIPQAVPNITLNGRQSKVIVTDYHYGSSGFVLWSTAPIFFAGHIGTRDVLYVTADRGEPSELALSHSARVDLKFPEGVLGEGPLAVIDTNTSLVLVSTSPTAGTFFAPVLGGTGPHANFWQIGTNSTVLVGGSHLVRNASLGADGTLALHGDLYASVTLQVIGPPHMTAVTWNGKPVAKNITATHGLSRHPGTFVGYLTFSSMDITVPTLAGWKFSDSLPEIKAAFNDSNWVVANHTTTNIPFKPYYGDGRVLYGCDYGFCENIVLWRGHFNATGRETSVNFSINGGEAFAASVWLNSHFLGTSFGNSTNNRHILEETDDQFVFPTGCLIPGVDNVVTIVQDNMGLNQTDGSMTNASKSPRGVRGFKLNNGVFGTWKVQGKIGGYTSFPDTTRGVLNEGGLFGERAGWHLPEFDTSSWVERDLSAGLPNGAAGIGFFVTTFPLNIPAGFDVMLSFTFDESAQPYRALLFVNGWMMGKRVANLGPQFKFPVHQGILDYNGTNTVAVALWAMEAVPLTPTLELTLDTMLEGGVGPIISNNPAWSPEGRD</sequence>
<evidence type="ECO:0000259" key="10">
    <source>
        <dbReference type="SMART" id="SM01029"/>
    </source>
</evidence>
<dbReference type="GO" id="GO:0004565">
    <property type="term" value="F:beta-galactosidase activity"/>
    <property type="evidence" value="ECO:0007669"/>
    <property type="project" value="UniProtKB-EC"/>
</dbReference>
<dbReference type="Gene3D" id="3.20.20.80">
    <property type="entry name" value="Glycosidases"/>
    <property type="match status" value="1"/>
</dbReference>
<keyword evidence="7" id="KW-0326">Glycosidase</keyword>
<dbReference type="InterPro" id="IPR018954">
    <property type="entry name" value="Betagal_dom2"/>
</dbReference>
<dbReference type="EMBL" id="WHVB01000048">
    <property type="protein sequence ID" value="KAF8465193.1"/>
    <property type="molecule type" value="Genomic_DNA"/>
</dbReference>
<evidence type="ECO:0000256" key="6">
    <source>
        <dbReference type="ARBA" id="ARBA00023180"/>
    </source>
</evidence>
<keyword evidence="4" id="KW-0732">Signal</keyword>
<protein>
    <recommendedName>
        <fullName evidence="3">beta-galactosidase</fullName>
        <ecNumber evidence="3">3.2.1.23</ecNumber>
    </recommendedName>
</protein>
<dbReference type="SUPFAM" id="SSF51445">
    <property type="entry name" value="(Trans)glycosidases"/>
    <property type="match status" value="1"/>
</dbReference>